<proteinExistence type="predicted"/>
<evidence type="ECO:0000313" key="2">
    <source>
        <dbReference type="EMBL" id="KAJ7386721.1"/>
    </source>
</evidence>
<dbReference type="Proteomes" id="UP001163046">
    <property type="component" value="Unassembled WGS sequence"/>
</dbReference>
<dbReference type="InterPro" id="IPR046496">
    <property type="entry name" value="DUF6589"/>
</dbReference>
<dbReference type="GO" id="GO:0004758">
    <property type="term" value="F:serine C-palmitoyltransferase activity"/>
    <property type="evidence" value="ECO:0007669"/>
    <property type="project" value="UniProtKB-EC"/>
</dbReference>
<protein>
    <submittedName>
        <fullName evidence="2">Serine palmitoyltransferase 2</fullName>
        <ecNumber evidence="2">2.3.1.50</ecNumber>
    </submittedName>
</protein>
<sequence>MGAAAAVMGVLLKSKAVEATLCRFNKLKLTNSNQDILNTLDVLGENHNIHLINTRERITKENRDLHLLEEKQTSLCEMHAMHESSSACNCNQEMASVRKQVYELQKSTHPGFVISFDNLDFQMQRKSSLGIVFKNENVNEDMMSIMQQFHSYLPKTGDGGVDGQLFSGDQLTVERAVNVISSVANGFSPQDRLEGINLQLGDWHAAVKVLSLIYSRFFSGKSDTDICTLFSDRTLINRRNVTGDPHSSYRANRDFLFIIFKSRVIAAAMKVLGFVDKSGTPTNYSLPANMESMNKAEKLHCLHEISEKLVDEFVFQPSSEVDGLIDGVLTEQDKDFLEQQELTPNGRFQCRFPGCDRSFKYNGKCRRTHELSHDPPVEIAEDPAQVTTSTPTVPLKDTKKGDDTFDYNCALITDCFLFFNFLDAIKEGDGARIMRQYKYIMLYCKADGSHSTKYSLECLYQFFLVHALLSPRDSERFIWNRSVNNTGKRAPISHLTKTQSMVTTS</sequence>
<comment type="caution">
    <text evidence="2">The sequence shown here is derived from an EMBL/GenBank/DDBJ whole genome shotgun (WGS) entry which is preliminary data.</text>
</comment>
<name>A0A9W9ZS00_9CNID</name>
<keyword evidence="2" id="KW-0808">Transferase</keyword>
<keyword evidence="2" id="KW-0012">Acyltransferase</keyword>
<dbReference type="AlphaFoldDB" id="A0A9W9ZS00"/>
<evidence type="ECO:0000313" key="3">
    <source>
        <dbReference type="Proteomes" id="UP001163046"/>
    </source>
</evidence>
<feature type="domain" description="DUF6589" evidence="1">
    <location>
        <begin position="60"/>
        <end position="489"/>
    </location>
</feature>
<dbReference type="EMBL" id="MU825875">
    <property type="protein sequence ID" value="KAJ7386721.1"/>
    <property type="molecule type" value="Genomic_DNA"/>
</dbReference>
<dbReference type="OrthoDB" id="5980163at2759"/>
<reference evidence="2" key="1">
    <citation type="submission" date="2023-01" db="EMBL/GenBank/DDBJ databases">
        <title>Genome assembly of the deep-sea coral Lophelia pertusa.</title>
        <authorList>
            <person name="Herrera S."/>
            <person name="Cordes E."/>
        </authorList>
    </citation>
    <scope>NUCLEOTIDE SEQUENCE</scope>
    <source>
        <strain evidence="2">USNM1676648</strain>
        <tissue evidence="2">Polyp</tissue>
    </source>
</reference>
<keyword evidence="3" id="KW-1185">Reference proteome</keyword>
<dbReference type="Pfam" id="PF20231">
    <property type="entry name" value="DUF6589"/>
    <property type="match status" value="1"/>
</dbReference>
<organism evidence="2 3">
    <name type="scientific">Desmophyllum pertusum</name>
    <dbReference type="NCBI Taxonomy" id="174260"/>
    <lineage>
        <taxon>Eukaryota</taxon>
        <taxon>Metazoa</taxon>
        <taxon>Cnidaria</taxon>
        <taxon>Anthozoa</taxon>
        <taxon>Hexacorallia</taxon>
        <taxon>Scleractinia</taxon>
        <taxon>Caryophylliina</taxon>
        <taxon>Caryophylliidae</taxon>
        <taxon>Desmophyllum</taxon>
    </lineage>
</organism>
<dbReference type="EC" id="2.3.1.50" evidence="2"/>
<gene>
    <name evidence="2" type="primary">SPTLC2_1</name>
    <name evidence="2" type="ORF">OS493_006733</name>
</gene>
<evidence type="ECO:0000259" key="1">
    <source>
        <dbReference type="Pfam" id="PF20231"/>
    </source>
</evidence>
<accession>A0A9W9ZS00</accession>